<name>A0A385G0Q1_KLEPN</name>
<geneLocation type="plasmid" evidence="1">
    <name>pKP16103-MCR-1</name>
</geneLocation>
<sequence>MSNFTIYTIGDIEFVYKAINGIALIFSSHGSNEWLRLASYAATIGLFYKSLRWVLAPT</sequence>
<organism evidence="1">
    <name type="scientific">Klebsiella pneumoniae</name>
    <dbReference type="NCBI Taxonomy" id="573"/>
    <lineage>
        <taxon>Bacteria</taxon>
        <taxon>Pseudomonadati</taxon>
        <taxon>Pseudomonadota</taxon>
        <taxon>Gammaproteobacteria</taxon>
        <taxon>Enterobacterales</taxon>
        <taxon>Enterobacteriaceae</taxon>
        <taxon>Klebsiella/Raoultella group</taxon>
        <taxon>Klebsiella</taxon>
        <taxon>Klebsiella pneumoniae complex</taxon>
    </lineage>
</organism>
<dbReference type="EMBL" id="MH733011">
    <property type="protein sequence ID" value="AXV47683.1"/>
    <property type="molecule type" value="Genomic_DNA"/>
</dbReference>
<evidence type="ECO:0000313" key="1">
    <source>
        <dbReference type="EMBL" id="AXV47683.1"/>
    </source>
</evidence>
<proteinExistence type="predicted"/>
<dbReference type="AlphaFoldDB" id="A0A385G0Q1"/>
<protein>
    <submittedName>
        <fullName evidence="1">Uncharacterized protein</fullName>
    </submittedName>
</protein>
<accession>A0A385G0Q1</accession>
<reference evidence="1" key="1">
    <citation type="submission" date="2018-08" db="EMBL/GenBank/DDBJ databases">
        <authorList>
            <person name="Mu J.-J."/>
            <person name="Lin Y.-C."/>
        </authorList>
    </citation>
    <scope>NUCLEOTIDE SEQUENCE</scope>
    <source>
        <strain evidence="1">KP16103</strain>
        <plasmid evidence="1">pKP16103-MCR-1</plasmid>
    </source>
</reference>
<keyword evidence="1" id="KW-0614">Plasmid</keyword>